<dbReference type="PANTHER" id="PTHR20883">
    <property type="entry name" value="PHYTANOYL-COA DIOXYGENASE DOMAIN CONTAINING 1"/>
    <property type="match status" value="1"/>
</dbReference>
<dbReference type="AlphaFoldDB" id="A0ABD3WDK3"/>
<dbReference type="EMBL" id="JBJQND010000007">
    <property type="protein sequence ID" value="KAL3870823.1"/>
    <property type="molecule type" value="Genomic_DNA"/>
</dbReference>
<comment type="caution">
    <text evidence="2">The sequence shown here is derived from an EMBL/GenBank/DDBJ whole genome shotgun (WGS) entry which is preliminary data.</text>
</comment>
<sequence length="307" mass="35380">MKFAQFEYSDSFDVTPEVQSAFDHNGFIIVRKLFDCDEIDKIKKALEEYGLVENYSYGIRDRQGKEPRLLVWSFPGEDVTGMVSRCEKVVNTCEKLMGGDELYHYHSKIVMKEPKTGGGFEWHQDYGYWYQNGCLFPDLVSLMFALDPCTKENGGLQVLVGSHKCGRINHAPVEGQQGADIEQVGLIKKKCEHRYINLQPGDGLFIHCNLLKCSGPNESDSKQWSFNCAYNKKSNDPAIDHHHPQYTELHKVPNTALKECQKFDDFNGKYFLDPRYDKTVIASYKSWEASYEKNEHRKKDVFILKSN</sequence>
<dbReference type="PANTHER" id="PTHR20883:SF51">
    <property type="entry name" value="PHYTANOYL-COA HYDROXYLASE"/>
    <property type="match status" value="1"/>
</dbReference>
<organism evidence="2 3">
    <name type="scientific">Sinanodonta woodiana</name>
    <name type="common">Chinese pond mussel</name>
    <name type="synonym">Anodonta woodiana</name>
    <dbReference type="NCBI Taxonomy" id="1069815"/>
    <lineage>
        <taxon>Eukaryota</taxon>
        <taxon>Metazoa</taxon>
        <taxon>Spiralia</taxon>
        <taxon>Lophotrochozoa</taxon>
        <taxon>Mollusca</taxon>
        <taxon>Bivalvia</taxon>
        <taxon>Autobranchia</taxon>
        <taxon>Heteroconchia</taxon>
        <taxon>Palaeoheterodonta</taxon>
        <taxon>Unionida</taxon>
        <taxon>Unionoidea</taxon>
        <taxon>Unionidae</taxon>
        <taxon>Unioninae</taxon>
        <taxon>Sinanodonta</taxon>
    </lineage>
</organism>
<name>A0ABD3WDK3_SINWO</name>
<accession>A0ABD3WDK3</accession>
<dbReference type="InterPro" id="IPR008775">
    <property type="entry name" value="Phytyl_CoA_dOase-like"/>
</dbReference>
<evidence type="ECO:0000256" key="1">
    <source>
        <dbReference type="ARBA" id="ARBA00001962"/>
    </source>
</evidence>
<proteinExistence type="predicted"/>
<gene>
    <name evidence="2" type="ORF">ACJMK2_038860</name>
</gene>
<keyword evidence="3" id="KW-1185">Reference proteome</keyword>
<evidence type="ECO:0000313" key="2">
    <source>
        <dbReference type="EMBL" id="KAL3870823.1"/>
    </source>
</evidence>
<dbReference type="Proteomes" id="UP001634394">
    <property type="component" value="Unassembled WGS sequence"/>
</dbReference>
<dbReference type="Pfam" id="PF05721">
    <property type="entry name" value="PhyH"/>
    <property type="match status" value="1"/>
</dbReference>
<reference evidence="2 3" key="1">
    <citation type="submission" date="2024-11" db="EMBL/GenBank/DDBJ databases">
        <title>Chromosome-level genome assembly of the freshwater bivalve Anodonta woodiana.</title>
        <authorList>
            <person name="Chen X."/>
        </authorList>
    </citation>
    <scope>NUCLEOTIDE SEQUENCE [LARGE SCALE GENOMIC DNA]</scope>
    <source>
        <strain evidence="2">MN2024</strain>
        <tissue evidence="2">Gills</tissue>
    </source>
</reference>
<protein>
    <submittedName>
        <fullName evidence="2">Uncharacterized protein</fullName>
    </submittedName>
</protein>
<evidence type="ECO:0000313" key="3">
    <source>
        <dbReference type="Proteomes" id="UP001634394"/>
    </source>
</evidence>
<dbReference type="SUPFAM" id="SSF51197">
    <property type="entry name" value="Clavaminate synthase-like"/>
    <property type="match status" value="1"/>
</dbReference>
<dbReference type="Gene3D" id="2.60.120.620">
    <property type="entry name" value="q2cbj1_9rhob like domain"/>
    <property type="match status" value="1"/>
</dbReference>
<comment type="cofactor">
    <cofactor evidence="1">
        <name>Fe cation</name>
        <dbReference type="ChEBI" id="CHEBI:24875"/>
    </cofactor>
</comment>